<accession>A0A6A7BAU3</accession>
<keyword evidence="2" id="KW-1185">Reference proteome</keyword>
<sequence>MDSTPLSTRLQTLPRLSYGIYAMTTEEEVRIIRGLPRTTVRPQDMKLWPPVRGWLQAKVRPHLVAIDENLRKSMEESPGGYREHMARHKNETRRILSGYWDAVKIRIQWQQDKVAEAERKRCSEAMEGDRKRRLEAVDALPSRVFVGPGVRFCDVWYPEGLRDPGALLRRNRFSAEELDELDRRTTLALFP</sequence>
<dbReference type="OrthoDB" id="10524642at2759"/>
<proteinExistence type="predicted"/>
<evidence type="ECO:0000313" key="1">
    <source>
        <dbReference type="EMBL" id="KAF2851847.1"/>
    </source>
</evidence>
<dbReference type="EMBL" id="MU006301">
    <property type="protein sequence ID" value="KAF2851847.1"/>
    <property type="molecule type" value="Genomic_DNA"/>
</dbReference>
<organism evidence="1 2">
    <name type="scientific">Plenodomus tracheiphilus IPT5</name>
    <dbReference type="NCBI Taxonomy" id="1408161"/>
    <lineage>
        <taxon>Eukaryota</taxon>
        <taxon>Fungi</taxon>
        <taxon>Dikarya</taxon>
        <taxon>Ascomycota</taxon>
        <taxon>Pezizomycotina</taxon>
        <taxon>Dothideomycetes</taxon>
        <taxon>Pleosporomycetidae</taxon>
        <taxon>Pleosporales</taxon>
        <taxon>Pleosporineae</taxon>
        <taxon>Leptosphaeriaceae</taxon>
        <taxon>Plenodomus</taxon>
    </lineage>
</organism>
<dbReference type="AlphaFoldDB" id="A0A6A7BAU3"/>
<reference evidence="1" key="1">
    <citation type="submission" date="2020-01" db="EMBL/GenBank/DDBJ databases">
        <authorList>
            <consortium name="DOE Joint Genome Institute"/>
            <person name="Haridas S."/>
            <person name="Albert R."/>
            <person name="Binder M."/>
            <person name="Bloem J."/>
            <person name="Labutti K."/>
            <person name="Salamov A."/>
            <person name="Andreopoulos B."/>
            <person name="Baker S.E."/>
            <person name="Barry K."/>
            <person name="Bills G."/>
            <person name="Bluhm B.H."/>
            <person name="Cannon C."/>
            <person name="Castanera R."/>
            <person name="Culley D.E."/>
            <person name="Daum C."/>
            <person name="Ezra D."/>
            <person name="Gonzalez J.B."/>
            <person name="Henrissat B."/>
            <person name="Kuo A."/>
            <person name="Liang C."/>
            <person name="Lipzen A."/>
            <person name="Lutzoni F."/>
            <person name="Magnuson J."/>
            <person name="Mondo S."/>
            <person name="Nolan M."/>
            <person name="Ohm R."/>
            <person name="Pangilinan J."/>
            <person name="Park H.-J."/>
            <person name="Ramirez L."/>
            <person name="Alfaro M."/>
            <person name="Sun H."/>
            <person name="Tritt A."/>
            <person name="Yoshinaga Y."/>
            <person name="Zwiers L.-H."/>
            <person name="Turgeon B.G."/>
            <person name="Goodwin S.B."/>
            <person name="Spatafora J.W."/>
            <person name="Crous P.W."/>
            <person name="Grigoriev I.V."/>
        </authorList>
    </citation>
    <scope>NUCLEOTIDE SEQUENCE</scope>
    <source>
        <strain evidence="1">IPT5</strain>
    </source>
</reference>
<dbReference type="Proteomes" id="UP000799423">
    <property type="component" value="Unassembled WGS sequence"/>
</dbReference>
<evidence type="ECO:0000313" key="2">
    <source>
        <dbReference type="Proteomes" id="UP000799423"/>
    </source>
</evidence>
<protein>
    <submittedName>
        <fullName evidence="1">Uncharacterized protein</fullName>
    </submittedName>
</protein>
<name>A0A6A7BAU3_9PLEO</name>
<gene>
    <name evidence="1" type="ORF">T440DRAFT_60053</name>
</gene>